<evidence type="ECO:0000313" key="1">
    <source>
        <dbReference type="EMBL" id="TWT25650.1"/>
    </source>
</evidence>
<dbReference type="RefSeq" id="WP_146324198.1">
    <property type="nucleotide sequence ID" value="NZ_BAABLR010000073.1"/>
</dbReference>
<dbReference type="Proteomes" id="UP000320791">
    <property type="component" value="Unassembled WGS sequence"/>
</dbReference>
<keyword evidence="2" id="KW-1185">Reference proteome</keyword>
<reference evidence="1 2" key="1">
    <citation type="submission" date="2019-08" db="EMBL/GenBank/DDBJ databases">
        <authorList>
            <person name="Lei W."/>
        </authorList>
    </citation>
    <scope>NUCLEOTIDE SEQUENCE [LARGE SCALE GENOMIC DNA]</scope>
    <source>
        <strain evidence="1 2">CCUG 58627</strain>
    </source>
</reference>
<dbReference type="OrthoDB" id="9858759at2"/>
<sequence>MASQSAREIDRLIHAVEDLNKGTLREFHATKKYLADVADSAGRFSQTDQSSEDIVVLITRVIDAQAGALIDIERRLKVLETIHGTSTGDTNR</sequence>
<comment type="caution">
    <text evidence="1">The sequence shown here is derived from an EMBL/GenBank/DDBJ whole genome shotgun (WGS) entry which is preliminary data.</text>
</comment>
<name>A0A5C5UJX4_9CORY</name>
<dbReference type="EMBL" id="VOHM01000010">
    <property type="protein sequence ID" value="TWT25650.1"/>
    <property type="molecule type" value="Genomic_DNA"/>
</dbReference>
<proteinExistence type="predicted"/>
<protein>
    <submittedName>
        <fullName evidence="1">Uncharacterized protein</fullName>
    </submittedName>
</protein>
<dbReference type="AlphaFoldDB" id="A0A5C5UJX4"/>
<evidence type="ECO:0000313" key="2">
    <source>
        <dbReference type="Proteomes" id="UP000320791"/>
    </source>
</evidence>
<accession>A0A5C5UJX4</accession>
<gene>
    <name evidence="1" type="ORF">FRX94_05860</name>
</gene>
<organism evidence="1 2">
    <name type="scientific">Corynebacterium canis</name>
    <dbReference type="NCBI Taxonomy" id="679663"/>
    <lineage>
        <taxon>Bacteria</taxon>
        <taxon>Bacillati</taxon>
        <taxon>Actinomycetota</taxon>
        <taxon>Actinomycetes</taxon>
        <taxon>Mycobacteriales</taxon>
        <taxon>Corynebacteriaceae</taxon>
        <taxon>Corynebacterium</taxon>
    </lineage>
</organism>